<feature type="transmembrane region" description="Helical" evidence="1">
    <location>
        <begin position="38"/>
        <end position="61"/>
    </location>
</feature>
<dbReference type="AlphaFoldDB" id="A0A9D4IY27"/>
<accession>A0A9D4IY27</accession>
<organism evidence="2 3">
    <name type="scientific">Dreissena polymorpha</name>
    <name type="common">Zebra mussel</name>
    <name type="synonym">Mytilus polymorpha</name>
    <dbReference type="NCBI Taxonomy" id="45954"/>
    <lineage>
        <taxon>Eukaryota</taxon>
        <taxon>Metazoa</taxon>
        <taxon>Spiralia</taxon>
        <taxon>Lophotrochozoa</taxon>
        <taxon>Mollusca</taxon>
        <taxon>Bivalvia</taxon>
        <taxon>Autobranchia</taxon>
        <taxon>Heteroconchia</taxon>
        <taxon>Euheterodonta</taxon>
        <taxon>Imparidentia</taxon>
        <taxon>Neoheterodontei</taxon>
        <taxon>Myida</taxon>
        <taxon>Dreissenoidea</taxon>
        <taxon>Dreissenidae</taxon>
        <taxon>Dreissena</taxon>
    </lineage>
</organism>
<dbReference type="EMBL" id="JAIWYP010000007">
    <property type="protein sequence ID" value="KAH3792531.1"/>
    <property type="molecule type" value="Genomic_DNA"/>
</dbReference>
<name>A0A9D4IY27_DREPO</name>
<keyword evidence="3" id="KW-1185">Reference proteome</keyword>
<protein>
    <submittedName>
        <fullName evidence="2">Uncharacterized protein</fullName>
    </submittedName>
</protein>
<comment type="caution">
    <text evidence="2">The sequence shown here is derived from an EMBL/GenBank/DDBJ whole genome shotgun (WGS) entry which is preliminary data.</text>
</comment>
<feature type="transmembrane region" description="Helical" evidence="1">
    <location>
        <begin position="67"/>
        <end position="85"/>
    </location>
</feature>
<gene>
    <name evidence="2" type="ORF">DPMN_146028</name>
</gene>
<evidence type="ECO:0000313" key="3">
    <source>
        <dbReference type="Proteomes" id="UP000828390"/>
    </source>
</evidence>
<reference evidence="2" key="1">
    <citation type="journal article" date="2019" name="bioRxiv">
        <title>The Genome of the Zebra Mussel, Dreissena polymorpha: A Resource for Invasive Species Research.</title>
        <authorList>
            <person name="McCartney M.A."/>
            <person name="Auch B."/>
            <person name="Kono T."/>
            <person name="Mallez S."/>
            <person name="Zhang Y."/>
            <person name="Obille A."/>
            <person name="Becker A."/>
            <person name="Abrahante J.E."/>
            <person name="Garbe J."/>
            <person name="Badalamenti J.P."/>
            <person name="Herman A."/>
            <person name="Mangelson H."/>
            <person name="Liachko I."/>
            <person name="Sullivan S."/>
            <person name="Sone E.D."/>
            <person name="Koren S."/>
            <person name="Silverstein K.A.T."/>
            <person name="Beckman K.B."/>
            <person name="Gohl D.M."/>
        </authorList>
    </citation>
    <scope>NUCLEOTIDE SEQUENCE</scope>
    <source>
        <strain evidence="2">Duluth1</strain>
        <tissue evidence="2">Whole animal</tissue>
    </source>
</reference>
<reference evidence="2" key="2">
    <citation type="submission" date="2020-11" db="EMBL/GenBank/DDBJ databases">
        <authorList>
            <person name="McCartney M.A."/>
            <person name="Auch B."/>
            <person name="Kono T."/>
            <person name="Mallez S."/>
            <person name="Becker A."/>
            <person name="Gohl D.M."/>
            <person name="Silverstein K.A.T."/>
            <person name="Koren S."/>
            <person name="Bechman K.B."/>
            <person name="Herman A."/>
            <person name="Abrahante J.E."/>
            <person name="Garbe J."/>
        </authorList>
    </citation>
    <scope>NUCLEOTIDE SEQUENCE</scope>
    <source>
        <strain evidence="2">Duluth1</strain>
        <tissue evidence="2">Whole animal</tissue>
    </source>
</reference>
<proteinExistence type="predicted"/>
<dbReference type="Proteomes" id="UP000828390">
    <property type="component" value="Unassembled WGS sequence"/>
</dbReference>
<evidence type="ECO:0000256" key="1">
    <source>
        <dbReference type="SAM" id="Phobius"/>
    </source>
</evidence>
<keyword evidence="1" id="KW-0812">Transmembrane</keyword>
<evidence type="ECO:0000313" key="2">
    <source>
        <dbReference type="EMBL" id="KAH3792531.1"/>
    </source>
</evidence>
<keyword evidence="1" id="KW-1133">Transmembrane helix</keyword>
<sequence length="162" mass="18868">MGSYFNIVSVKHLNTSTNRTCNLVRSIRKCIRRYHCSAWLICGGRCFFSLYFFLSWFFLFTKIFFEFLPFSDPFFPLFFIITRFVRGRWSIGCRAPYSREKVREDTSKRRDARAYNQHADGLTAHSHVYVIHVNTRAANPDAVKGGDCEIAGQRDSDTHSAK</sequence>
<keyword evidence="1" id="KW-0472">Membrane</keyword>